<dbReference type="HOGENOM" id="CLU_068457_2_0_9"/>
<protein>
    <recommendedName>
        <fullName evidence="5">Purine nucleoside phosphorylase DeoD-type</fullName>
        <shortName evidence="5">PNP</shortName>
        <ecNumber evidence="5">2.4.2.1</ecNumber>
    </recommendedName>
</protein>
<dbReference type="Gene3D" id="3.40.50.1580">
    <property type="entry name" value="Nucleoside phosphorylase domain"/>
    <property type="match status" value="1"/>
</dbReference>
<dbReference type="EC" id="2.4.2.1" evidence="5"/>
<feature type="active site" description="Proton donor" evidence="5">
    <location>
        <position position="210"/>
    </location>
</feature>
<proteinExistence type="inferred from homology"/>
<keyword evidence="3 5" id="KW-0808">Transferase</keyword>
<dbReference type="InterPro" id="IPR035994">
    <property type="entry name" value="Nucleoside_phosphorylase_sf"/>
</dbReference>
<dbReference type="InterPro" id="IPR018016">
    <property type="entry name" value="Nucleoside_phosphorylase_CS"/>
</dbReference>
<dbReference type="NCBIfam" id="TIGR00107">
    <property type="entry name" value="deoD"/>
    <property type="match status" value="1"/>
</dbReference>
<dbReference type="CDD" id="cd09006">
    <property type="entry name" value="PNP_EcPNPI-like"/>
    <property type="match status" value="1"/>
</dbReference>
<feature type="binding site" evidence="5">
    <location>
        <position position="49"/>
    </location>
    <ligand>
        <name>phosphate</name>
        <dbReference type="ChEBI" id="CHEBI:43474"/>
        <note>ligand shared between dimeric partners</note>
    </ligand>
</feature>
<feature type="binding site" description="in other chain" evidence="5">
    <location>
        <position position="30"/>
    </location>
    <ligand>
        <name>phosphate</name>
        <dbReference type="ChEBI" id="CHEBI:43474"/>
        <note>ligand shared between dimeric partners</note>
    </ligand>
</feature>
<keyword evidence="8" id="KW-1185">Reference proteome</keyword>
<dbReference type="GO" id="GO:0004850">
    <property type="term" value="F:uridine phosphorylase activity"/>
    <property type="evidence" value="ECO:0007669"/>
    <property type="project" value="UniProtKB-EC"/>
</dbReference>
<dbReference type="InterPro" id="IPR004402">
    <property type="entry name" value="DeoD-type"/>
</dbReference>
<evidence type="ECO:0000256" key="5">
    <source>
        <dbReference type="HAMAP-Rule" id="MF_01627"/>
    </source>
</evidence>
<dbReference type="GO" id="GO:0005829">
    <property type="term" value="C:cytosol"/>
    <property type="evidence" value="ECO:0007669"/>
    <property type="project" value="TreeGrafter"/>
</dbReference>
<dbReference type="eggNOG" id="COG0813">
    <property type="taxonomic scope" value="Bacteria"/>
</dbReference>
<feature type="domain" description="Nucleoside phosphorylase" evidence="6">
    <location>
        <begin position="20"/>
        <end position="243"/>
    </location>
</feature>
<reference evidence="7 8" key="1">
    <citation type="submission" date="2010-08" db="EMBL/GenBank/DDBJ databases">
        <authorList>
            <consortium name="US DOE Joint Genome Institute (JGI-PGF)"/>
            <person name="Lucas S."/>
            <person name="Copeland A."/>
            <person name="Lapidus A."/>
            <person name="Cheng J.-F."/>
            <person name="Bruce D."/>
            <person name="Goodwin L."/>
            <person name="Pitluck S."/>
            <person name="Land M.L."/>
            <person name="Hauser L."/>
            <person name="Chang Y.-J."/>
            <person name="Anderson I.J."/>
            <person name="Johnson E."/>
            <person name="Mulhopadhyay B."/>
            <person name="Kyrpides N."/>
            <person name="Woyke T.J."/>
        </authorList>
    </citation>
    <scope>NUCLEOTIDE SEQUENCE [LARGE SCALE GENOMIC DNA]</scope>
    <source>
        <strain evidence="7 8">6</strain>
    </source>
</reference>
<evidence type="ECO:0000259" key="6">
    <source>
        <dbReference type="Pfam" id="PF01048"/>
    </source>
</evidence>
<comment type="similarity">
    <text evidence="1 5">Belongs to the PNP/UDP phosphorylase family.</text>
</comment>
<dbReference type="PANTHER" id="PTHR43691:SF11">
    <property type="entry name" value="FI09636P-RELATED"/>
    <property type="match status" value="1"/>
</dbReference>
<dbReference type="SUPFAM" id="SSF53167">
    <property type="entry name" value="Purine and uridine phosphorylases"/>
    <property type="match status" value="1"/>
</dbReference>
<feature type="binding site" description="in other chain" evidence="5">
    <location>
        <position position="26"/>
    </location>
    <ligand>
        <name>phosphate</name>
        <dbReference type="ChEBI" id="CHEBI:43474"/>
        <note>ligand shared between dimeric partners</note>
    </ligand>
</feature>
<feature type="binding site" description="in other chain" evidence="5">
    <location>
        <begin position="185"/>
        <end position="187"/>
    </location>
    <ligand>
        <name>a purine D-ribonucleoside</name>
        <dbReference type="ChEBI" id="CHEBI:142355"/>
        <note>ligand shared between dimeric partners</note>
    </ligand>
</feature>
<dbReference type="GO" id="GO:0042278">
    <property type="term" value="P:purine nucleoside metabolic process"/>
    <property type="evidence" value="ECO:0007669"/>
    <property type="project" value="UniProtKB-UniRule"/>
</dbReference>
<dbReference type="GO" id="GO:0006218">
    <property type="term" value="P:uridine catabolic process"/>
    <property type="evidence" value="ECO:0007669"/>
    <property type="project" value="TreeGrafter"/>
</dbReference>
<comment type="subunit">
    <text evidence="5">Homohexamer; trimer of homodimers.</text>
</comment>
<feature type="binding site" description="in other chain" evidence="5">
    <location>
        <begin position="93"/>
        <end position="96"/>
    </location>
    <ligand>
        <name>phosphate</name>
        <dbReference type="ChEBI" id="CHEBI:43474"/>
        <note>ligand shared between dimeric partners</note>
    </ligand>
</feature>
<sequence length="246" mass="26745">MGTPSPSACMEIKDGTHVAKVVLMPGDPLRAKYVAENYLENPVLFNDVRGMLGYTGLYEGEEVSVMGSGMGIPSMGLYAKELFSFFDVEAIIRIGSAGGVGDDVNVRDVVVAMSASTNSAYPSRFGLPGSIAPTADWGLLRDAVNIADEMNVRTSVGSVYSSDFFYYPDPDVAQKEKDAGLLAVEMETAGLYTMAMYTHKKALGLFTISDHLFKPEHLTAEEIRTSFHEMMEIALKTAAKFAREHK</sequence>
<dbReference type="EMBL" id="CM001487">
    <property type="protein sequence ID" value="EIM57034.1"/>
    <property type="molecule type" value="Genomic_DNA"/>
</dbReference>
<dbReference type="NCBIfam" id="NF004489">
    <property type="entry name" value="PRK05819.1"/>
    <property type="match status" value="1"/>
</dbReference>
<name>I5ATB1_EUBC6</name>
<evidence type="ECO:0000313" key="8">
    <source>
        <dbReference type="Proteomes" id="UP000005753"/>
    </source>
</evidence>
<keyword evidence="2 5" id="KW-0328">Glycosyltransferase</keyword>
<comment type="caution">
    <text evidence="5">Lacks conserved residue(s) required for the propagation of feature annotation.</text>
</comment>
<gene>
    <name evidence="5" type="primary">deoD</name>
    <name evidence="7" type="ORF">EubceDRAFT1_1217</name>
</gene>
<dbReference type="PROSITE" id="PS01232">
    <property type="entry name" value="PNP_UDP_1"/>
    <property type="match status" value="1"/>
</dbReference>
<dbReference type="HAMAP" id="MF_01627">
    <property type="entry name" value="Pur_nucleosid_phosp"/>
    <property type="match status" value="1"/>
</dbReference>
<comment type="catalytic activity">
    <reaction evidence="5">
        <text>a purine 2'-deoxy-D-ribonucleoside + phosphate = a purine nucleobase + 2-deoxy-alpha-D-ribose 1-phosphate</text>
        <dbReference type="Rhea" id="RHEA:36431"/>
        <dbReference type="ChEBI" id="CHEBI:26386"/>
        <dbReference type="ChEBI" id="CHEBI:43474"/>
        <dbReference type="ChEBI" id="CHEBI:57259"/>
        <dbReference type="ChEBI" id="CHEBI:142361"/>
        <dbReference type="EC" id="2.4.2.1"/>
    </reaction>
</comment>
<accession>I5ATB1</accession>
<dbReference type="AlphaFoldDB" id="I5ATB1"/>
<dbReference type="InterPro" id="IPR000845">
    <property type="entry name" value="Nucleoside_phosphorylase_d"/>
</dbReference>
<dbReference type="Pfam" id="PF01048">
    <property type="entry name" value="PNP_UDP_1"/>
    <property type="match status" value="1"/>
</dbReference>
<dbReference type="Proteomes" id="UP000005753">
    <property type="component" value="Chromosome"/>
</dbReference>
<evidence type="ECO:0000256" key="3">
    <source>
        <dbReference type="ARBA" id="ARBA00022679"/>
    </source>
</evidence>
<comment type="catalytic activity">
    <reaction evidence="5">
        <text>a purine D-ribonucleoside + phosphate = a purine nucleobase + alpha-D-ribose 1-phosphate</text>
        <dbReference type="Rhea" id="RHEA:19805"/>
        <dbReference type="ChEBI" id="CHEBI:26386"/>
        <dbReference type="ChEBI" id="CHEBI:43474"/>
        <dbReference type="ChEBI" id="CHEBI:57720"/>
        <dbReference type="ChEBI" id="CHEBI:142355"/>
        <dbReference type="EC" id="2.4.2.1"/>
    </reaction>
</comment>
<organism evidence="7 8">
    <name type="scientific">Eubacterium cellulosolvens (strain ATCC 43171 / JCM 9499 / 6)</name>
    <name type="common">Cillobacterium cellulosolvens</name>
    <dbReference type="NCBI Taxonomy" id="633697"/>
    <lineage>
        <taxon>Bacteria</taxon>
        <taxon>Bacillati</taxon>
        <taxon>Bacillota</taxon>
        <taxon>Clostridia</taxon>
        <taxon>Eubacteriales</taxon>
        <taxon>Eubacteriaceae</taxon>
        <taxon>Eubacterium</taxon>
    </lineage>
</organism>
<evidence type="ECO:0000313" key="7">
    <source>
        <dbReference type="EMBL" id="EIM57034.1"/>
    </source>
</evidence>
<reference evidence="7 8" key="2">
    <citation type="submission" date="2012-02" db="EMBL/GenBank/DDBJ databases">
        <title>Improved High-Quality Draft sequence of Eubacterium cellulosolvens 6.</title>
        <authorList>
            <consortium name="US DOE Joint Genome Institute"/>
            <person name="Lucas S."/>
            <person name="Han J."/>
            <person name="Lapidus A."/>
            <person name="Cheng J.-F."/>
            <person name="Goodwin L."/>
            <person name="Pitluck S."/>
            <person name="Peters L."/>
            <person name="Mikhailova N."/>
            <person name="Gu W."/>
            <person name="Detter J.C."/>
            <person name="Han C."/>
            <person name="Tapia R."/>
            <person name="Land M."/>
            <person name="Hauser L."/>
            <person name="Kyrpides N."/>
            <person name="Ivanova N."/>
            <person name="Pagani I."/>
            <person name="Johnson E."/>
            <person name="Mukhopadhyay B."/>
            <person name="Anderson I."/>
            <person name="Woyke T."/>
        </authorList>
    </citation>
    <scope>NUCLEOTIDE SEQUENCE [LARGE SCALE GENOMIC DNA]</scope>
    <source>
        <strain evidence="7 8">6</strain>
    </source>
</reference>
<dbReference type="GO" id="GO:0004731">
    <property type="term" value="F:purine-nucleoside phosphorylase activity"/>
    <property type="evidence" value="ECO:0007669"/>
    <property type="project" value="UniProtKB-UniRule"/>
</dbReference>
<dbReference type="PANTHER" id="PTHR43691">
    <property type="entry name" value="URIDINE PHOSPHORYLASE"/>
    <property type="match status" value="1"/>
</dbReference>
<comment type="catalytic activity">
    <reaction evidence="4">
        <text>uridine + phosphate = alpha-D-ribose 1-phosphate + uracil</text>
        <dbReference type="Rhea" id="RHEA:24388"/>
        <dbReference type="ChEBI" id="CHEBI:16704"/>
        <dbReference type="ChEBI" id="CHEBI:17568"/>
        <dbReference type="ChEBI" id="CHEBI:43474"/>
        <dbReference type="ChEBI" id="CHEBI:57720"/>
        <dbReference type="EC" id="2.4.2.3"/>
    </reaction>
</comment>
<feature type="binding site" description="in other chain" evidence="5">
    <location>
        <begin position="209"/>
        <end position="210"/>
    </location>
    <ligand>
        <name>a purine D-ribonucleoside</name>
        <dbReference type="ChEBI" id="CHEBI:142355"/>
        <note>ligand shared between dimeric partners</note>
    </ligand>
</feature>
<dbReference type="STRING" id="633697.EubceDRAFT1_1217"/>
<evidence type="ECO:0000256" key="4">
    <source>
        <dbReference type="ARBA" id="ARBA00048447"/>
    </source>
</evidence>
<evidence type="ECO:0000256" key="2">
    <source>
        <dbReference type="ARBA" id="ARBA00022676"/>
    </source>
</evidence>
<evidence type="ECO:0000256" key="1">
    <source>
        <dbReference type="ARBA" id="ARBA00010456"/>
    </source>
</evidence>
<comment type="function">
    <text evidence="5">Catalyzes the reversible phosphorolytic breakdown of the N-glycosidic bond in the beta-(deoxy)ribonucleoside molecules, with the formation of the corresponding free purine bases and pentose-1-phosphate.</text>
</comment>